<dbReference type="Proteomes" id="UP000015103">
    <property type="component" value="Unassembled WGS sequence"/>
</dbReference>
<dbReference type="EnsemblMetazoa" id="RPRC007946-RA">
    <property type="protein sequence ID" value="RPRC007946-PA"/>
    <property type="gene ID" value="RPRC007946"/>
</dbReference>
<evidence type="ECO:0000313" key="2">
    <source>
        <dbReference type="Proteomes" id="UP000015103"/>
    </source>
</evidence>
<accession>T1HV76</accession>
<dbReference type="AlphaFoldDB" id="T1HV76"/>
<reference evidence="1" key="1">
    <citation type="submission" date="2015-05" db="UniProtKB">
        <authorList>
            <consortium name="EnsemblMetazoa"/>
        </authorList>
    </citation>
    <scope>IDENTIFICATION</scope>
</reference>
<proteinExistence type="predicted"/>
<name>T1HV76_RHOPR</name>
<protein>
    <submittedName>
        <fullName evidence="1">Uncharacterized protein</fullName>
    </submittedName>
</protein>
<organism evidence="1 2">
    <name type="scientific">Rhodnius prolixus</name>
    <name type="common">Triatomid bug</name>
    <dbReference type="NCBI Taxonomy" id="13249"/>
    <lineage>
        <taxon>Eukaryota</taxon>
        <taxon>Metazoa</taxon>
        <taxon>Ecdysozoa</taxon>
        <taxon>Arthropoda</taxon>
        <taxon>Hexapoda</taxon>
        <taxon>Insecta</taxon>
        <taxon>Pterygota</taxon>
        <taxon>Neoptera</taxon>
        <taxon>Paraneoptera</taxon>
        <taxon>Hemiptera</taxon>
        <taxon>Heteroptera</taxon>
        <taxon>Panheteroptera</taxon>
        <taxon>Cimicomorpha</taxon>
        <taxon>Reduviidae</taxon>
        <taxon>Triatominae</taxon>
        <taxon>Rhodnius</taxon>
    </lineage>
</organism>
<keyword evidence="2" id="KW-1185">Reference proteome</keyword>
<dbReference type="HOGENOM" id="CLU_3280092_0_0_1"/>
<dbReference type="InParanoid" id="T1HV76"/>
<sequence>MSSSKRVLPLVNSVQTPSLPQHDDMSPITRSAQRMPKAMQM</sequence>
<evidence type="ECO:0000313" key="1">
    <source>
        <dbReference type="EnsemblMetazoa" id="RPRC007946-PA"/>
    </source>
</evidence>
<dbReference type="EMBL" id="ACPB03024492">
    <property type="status" value="NOT_ANNOTATED_CDS"/>
    <property type="molecule type" value="Genomic_DNA"/>
</dbReference>